<comment type="caution">
    <text evidence="2">The sequence shown here is derived from an EMBL/GenBank/DDBJ whole genome shotgun (WGS) entry which is preliminary data.</text>
</comment>
<dbReference type="EMBL" id="JABFDN010000001">
    <property type="protein sequence ID" value="NPU64494.1"/>
    <property type="molecule type" value="Genomic_DNA"/>
</dbReference>
<name>A0ABX2CB85_9BRAD</name>
<evidence type="ECO:0000313" key="2">
    <source>
        <dbReference type="EMBL" id="NPU64494.1"/>
    </source>
</evidence>
<sequence length="69" mass="7348">MDKNSTHIPTPISPKRSPTAPMAQQRAENDAGSTPQGLLRLVGCHDPAKRKLPGKPAGNRPLLGKSLIE</sequence>
<accession>A0ABX2CB85</accession>
<organism evidence="2 3">
    <name type="scientific">Bradyrhizobium aeschynomenes</name>
    <dbReference type="NCBI Taxonomy" id="2734909"/>
    <lineage>
        <taxon>Bacteria</taxon>
        <taxon>Pseudomonadati</taxon>
        <taxon>Pseudomonadota</taxon>
        <taxon>Alphaproteobacteria</taxon>
        <taxon>Hyphomicrobiales</taxon>
        <taxon>Nitrobacteraceae</taxon>
        <taxon>Bradyrhizobium</taxon>
    </lineage>
</organism>
<reference evidence="2" key="1">
    <citation type="submission" date="2020-05" db="EMBL/GenBank/DDBJ databases">
        <title>Nod-independent and nitrogen-fixing Bradyrhizobium aeschynomene sp. nov. isolated from nodules of Aeschynomene indica.</title>
        <authorList>
            <person name="Zhang Z."/>
        </authorList>
    </citation>
    <scope>NUCLEOTIDE SEQUENCE</scope>
    <source>
        <strain evidence="2">83012</strain>
    </source>
</reference>
<evidence type="ECO:0000256" key="1">
    <source>
        <dbReference type="SAM" id="MobiDB-lite"/>
    </source>
</evidence>
<proteinExistence type="predicted"/>
<feature type="region of interest" description="Disordered" evidence="1">
    <location>
        <begin position="1"/>
        <end position="69"/>
    </location>
</feature>
<dbReference type="Proteomes" id="UP000886476">
    <property type="component" value="Unassembled WGS sequence"/>
</dbReference>
<evidence type="ECO:0000313" key="3">
    <source>
        <dbReference type="Proteomes" id="UP000886476"/>
    </source>
</evidence>
<keyword evidence="3" id="KW-1185">Reference proteome</keyword>
<dbReference type="RefSeq" id="WP_172109536.1">
    <property type="nucleotide sequence ID" value="NZ_JABFDM010000012.1"/>
</dbReference>
<protein>
    <submittedName>
        <fullName evidence="2">Uncharacterized protein</fullName>
    </submittedName>
</protein>
<gene>
    <name evidence="2" type="ORF">HL667_05735</name>
</gene>